<dbReference type="Pfam" id="PF10334">
    <property type="entry name" value="BRE4"/>
    <property type="match status" value="1"/>
</dbReference>
<accession>A0A1X6NIG0</accession>
<feature type="transmembrane region" description="Helical" evidence="3">
    <location>
        <begin position="168"/>
        <end position="192"/>
    </location>
</feature>
<feature type="region of interest" description="Disordered" evidence="2">
    <location>
        <begin position="406"/>
        <end position="484"/>
    </location>
</feature>
<evidence type="ECO:0000259" key="5">
    <source>
        <dbReference type="Pfam" id="PF10337"/>
    </source>
</evidence>
<keyword evidence="3" id="KW-0472">Membrane</keyword>
<reference evidence="6 7" key="1">
    <citation type="submission" date="2017-04" db="EMBL/GenBank/DDBJ databases">
        <title>Genome Sequence of the Model Brown-Rot Fungus Postia placenta SB12.</title>
        <authorList>
            <consortium name="DOE Joint Genome Institute"/>
            <person name="Gaskell J."/>
            <person name="Kersten P."/>
            <person name="Larrondo L.F."/>
            <person name="Canessa P."/>
            <person name="Martinez D."/>
            <person name="Hibbett D."/>
            <person name="Schmoll M."/>
            <person name="Kubicek C.P."/>
            <person name="Martinez A.T."/>
            <person name="Yadav J."/>
            <person name="Master E."/>
            <person name="Magnuson J.K."/>
            <person name="James T."/>
            <person name="Yaver D."/>
            <person name="Berka R."/>
            <person name="Labutti K."/>
            <person name="Lipzen A."/>
            <person name="Aerts A."/>
            <person name="Barry K."/>
            <person name="Henrissat B."/>
            <person name="Blanchette R."/>
            <person name="Grigoriev I."/>
            <person name="Cullen D."/>
        </authorList>
    </citation>
    <scope>NUCLEOTIDE SEQUENCE [LARGE SCALE GENOMIC DNA]</scope>
    <source>
        <strain evidence="6 7">MAD-698-R-SB12</strain>
    </source>
</reference>
<dbReference type="EMBL" id="KZ110591">
    <property type="protein sequence ID" value="OSX68143.1"/>
    <property type="molecule type" value="Genomic_DNA"/>
</dbReference>
<proteinExistence type="predicted"/>
<feature type="coiled-coil region" evidence="1">
    <location>
        <begin position="593"/>
        <end position="624"/>
    </location>
</feature>
<dbReference type="STRING" id="670580.A0A1X6NIG0"/>
<feature type="transmembrane region" description="Helical" evidence="3">
    <location>
        <begin position="827"/>
        <end position="847"/>
    </location>
</feature>
<keyword evidence="1" id="KW-0175">Coiled coil</keyword>
<dbReference type="InterPro" id="IPR018820">
    <property type="entry name" value="BRE4-related_DUF2421"/>
</dbReference>
<feature type="transmembrane region" description="Helical" evidence="3">
    <location>
        <begin position="212"/>
        <end position="232"/>
    </location>
</feature>
<dbReference type="OrthoDB" id="2274698at2759"/>
<dbReference type="PANTHER" id="PTHR37994:SF1">
    <property type="entry name" value="ER TRANSPORTER 6TM N-TERMINAL DOMAIN-CONTAINING PROTEIN"/>
    <property type="match status" value="1"/>
</dbReference>
<sequence length="1180" mass="131864">MPPNPSSSTVNVYPEVLDISWRTNLRYDPRLGDEDGDEAHTPDQGATLRHVRIETPSQRASPVDSGLGSREKPSAASDRHRQGPGRASRSWTFIVKHFPLDLAWIPNNWSWSKIKPIIRAWVQGWISVIFMVIPRVESVLGQATFLILVAALLDPPSDPFVSVLEREIIFAIFVSIGWAWSCLGIFLANLARTNTDYNATLTDVLTGQYVEAAPTIIMAVFIFIGAACFLFIKAKRGPGPFVFPSVFGAITVDISLITAVLFPYPYYIIGRAIVLPLVFHAALCILSAALIFPSTITAQYAGALSRLFDPLERALLEHRATLKLSPGGPEFAKGVSKINGFVNGAEAGLGHAAAALRLVKHDIVWGRFAPTDVGNLQWHARRLVTRANGMGIFFTLIDPTRERFPVTPIPSRTATPVGSRPITPVTSRPGTPFGSRPTSPAVSPSVSRMEPAAWSPMASRPPSPSGMRQRNGQPRNSHHSMSSLRLTISRHLNFRLRRHEEESQHERLHFSLLHLAHTLSLPHAESAVAVFESQRYLALEATRLSHPDSPSETERFVALLNESCDEMLGTCADVVRGVKGWISRVRQGSFAGKSSIERDRAEHLAELATMKEKLSQALESFRKDDRHRVLDPYRSAFDPSHVGSPEGNIEPPPHRYLFHCYVYQYHLMQFAFLLVDILETITSMEENNKKSRLWTPQLPIRKALDWGRYDAAADLERDDDEDPDVIPGIQAEWEEDLGMASRRNPDALPPRNLFEKVMASVHDLLAALSGGNALFALKAGTLTIILCIPSFLKSSSHFAYTERFVWGVFMGQLTLARFRGDTTFALVARLISTFLGGVLGMLLWYISAGRGNGNAYGFAATLGVCLPFFYYGRLYWPGPPMTNIIFFVTTALVLGFSWQNTHFPVIFHFYGFSLAWRRFVLVTAGVTAAFIFSFLPPSTTLRRYQRAMLSTTSAELGAVYCSIVSFANTRGRHEVDRGEIIQTLVAIRMKLKRSVVLKTNIIYEFSMRGQWPAERYQRILELQMQVAFLLSHLMSVVEHLDPAWTRAFLRRTRFLDADFQGDVLAVISMISTALRTGNPLPQITPCPLLDRFMVYTHGLNVIRQEEDDDYGLPRTMTIDTLENEQYLTFAVGVTTAFGIVLRLDKLMVATKELVGEQYHIHGIGLPDTRTYTTERPAKDV</sequence>
<dbReference type="InterPro" id="IPR018823">
    <property type="entry name" value="ArAE_2_N"/>
</dbReference>
<feature type="transmembrane region" description="Helical" evidence="3">
    <location>
        <begin position="916"/>
        <end position="935"/>
    </location>
</feature>
<feature type="region of interest" description="Disordered" evidence="2">
    <location>
        <begin position="28"/>
        <end position="86"/>
    </location>
</feature>
<evidence type="ECO:0000256" key="3">
    <source>
        <dbReference type="SAM" id="Phobius"/>
    </source>
</evidence>
<feature type="transmembrane region" description="Helical" evidence="3">
    <location>
        <begin position="268"/>
        <end position="292"/>
    </location>
</feature>
<feature type="transmembrane region" description="Helical" evidence="3">
    <location>
        <begin position="884"/>
        <end position="910"/>
    </location>
</feature>
<dbReference type="GeneID" id="36325205"/>
<feature type="compositionally biased region" description="Basic and acidic residues" evidence="2">
    <location>
        <begin position="28"/>
        <end position="41"/>
    </location>
</feature>
<evidence type="ECO:0000313" key="7">
    <source>
        <dbReference type="Proteomes" id="UP000194127"/>
    </source>
</evidence>
<keyword evidence="3" id="KW-1133">Transmembrane helix</keyword>
<feature type="domain" description="DUF2421" evidence="4">
    <location>
        <begin position="937"/>
        <end position="1158"/>
    </location>
</feature>
<feature type="transmembrane region" description="Helical" evidence="3">
    <location>
        <begin position="853"/>
        <end position="872"/>
    </location>
</feature>
<feature type="domain" description="Putative ER transporter 6TM N-terminal" evidence="5">
    <location>
        <begin position="103"/>
        <end position="397"/>
    </location>
</feature>
<feature type="transmembrane region" description="Helical" evidence="3">
    <location>
        <begin position="241"/>
        <end position="262"/>
    </location>
</feature>
<dbReference type="Pfam" id="PF10337">
    <property type="entry name" value="ArAE_2_N"/>
    <property type="match status" value="1"/>
</dbReference>
<dbReference type="PANTHER" id="PTHR37994">
    <property type="entry name" value="ARAE_2_N DOMAIN-CONTAINING PROTEIN-RELATED"/>
    <property type="match status" value="1"/>
</dbReference>
<gene>
    <name evidence="6" type="ORF">POSPLADRAFT_1052272</name>
</gene>
<evidence type="ECO:0008006" key="8">
    <source>
        <dbReference type="Google" id="ProtNLM"/>
    </source>
</evidence>
<evidence type="ECO:0000259" key="4">
    <source>
        <dbReference type="Pfam" id="PF10334"/>
    </source>
</evidence>
<protein>
    <recommendedName>
        <fullName evidence="8">ER transporter 6TM N-terminal domain-containing protein</fullName>
    </recommendedName>
</protein>
<keyword evidence="7" id="KW-1185">Reference proteome</keyword>
<evidence type="ECO:0000313" key="6">
    <source>
        <dbReference type="EMBL" id="OSX68143.1"/>
    </source>
</evidence>
<feature type="compositionally biased region" description="Polar residues" evidence="2">
    <location>
        <begin position="436"/>
        <end position="446"/>
    </location>
</feature>
<dbReference type="GO" id="GO:0016020">
    <property type="term" value="C:membrane"/>
    <property type="evidence" value="ECO:0007669"/>
    <property type="project" value="UniProtKB-SubCell"/>
</dbReference>
<name>A0A1X6NIG0_9APHY</name>
<dbReference type="RefSeq" id="XP_024344937.1">
    <property type="nucleotide sequence ID" value="XM_024480255.1"/>
</dbReference>
<evidence type="ECO:0000256" key="1">
    <source>
        <dbReference type="SAM" id="Coils"/>
    </source>
</evidence>
<keyword evidence="3" id="KW-0812">Transmembrane</keyword>
<dbReference type="AlphaFoldDB" id="A0A1X6NIG0"/>
<organism evidence="6 7">
    <name type="scientific">Postia placenta MAD-698-R-SB12</name>
    <dbReference type="NCBI Taxonomy" id="670580"/>
    <lineage>
        <taxon>Eukaryota</taxon>
        <taxon>Fungi</taxon>
        <taxon>Dikarya</taxon>
        <taxon>Basidiomycota</taxon>
        <taxon>Agaricomycotina</taxon>
        <taxon>Agaricomycetes</taxon>
        <taxon>Polyporales</taxon>
        <taxon>Adustoporiaceae</taxon>
        <taxon>Rhodonia</taxon>
    </lineage>
</organism>
<feature type="transmembrane region" description="Helical" evidence="3">
    <location>
        <begin position="139"/>
        <end position="156"/>
    </location>
</feature>
<feature type="compositionally biased region" description="Polar residues" evidence="2">
    <location>
        <begin position="466"/>
        <end position="484"/>
    </location>
</feature>
<evidence type="ECO:0000256" key="2">
    <source>
        <dbReference type="SAM" id="MobiDB-lite"/>
    </source>
</evidence>
<feature type="compositionally biased region" description="Basic and acidic residues" evidence="2">
    <location>
        <begin position="69"/>
        <end position="81"/>
    </location>
</feature>
<dbReference type="Proteomes" id="UP000194127">
    <property type="component" value="Unassembled WGS sequence"/>
</dbReference>